<dbReference type="PATRIC" id="fig|1217721.7.peg.4048"/>
<sequence length="220" mass="24852">MTSIPQEAVGSRFDPHQMLHARERTWAALRGIRERMRPGITEEEAKAEAAEVFRALGMERLWHPVIIRIGANTTKTYRERSEPVRLGENDIYFIDLGLVFEGHEGDVGDTFVIGHAPEKQACADAARELFRATAEAWRSRGLTGEALYAFAEQQAEAMGWRLNHEIKGHRVSDFPHSVHKAGDLGEYGDRPSSGLWILEIQIAHPTEPYGAFYEDLLTRD</sequence>
<dbReference type="OrthoDB" id="570664at2"/>
<dbReference type="STRING" id="1217721.HY57_19755"/>
<dbReference type="HOGENOM" id="CLU_072757_0_0_6"/>
<dbReference type="SUPFAM" id="SSF55920">
    <property type="entry name" value="Creatinase/aminopeptidase"/>
    <property type="match status" value="1"/>
</dbReference>
<dbReference type="InterPro" id="IPR036005">
    <property type="entry name" value="Creatinase/aminopeptidase-like"/>
</dbReference>
<dbReference type="Pfam" id="PF00557">
    <property type="entry name" value="Peptidase_M24"/>
    <property type="match status" value="1"/>
</dbReference>
<dbReference type="EMBL" id="CP008884">
    <property type="protein sequence ID" value="AIF49329.1"/>
    <property type="molecule type" value="Genomic_DNA"/>
</dbReference>
<dbReference type="InterPro" id="IPR050659">
    <property type="entry name" value="Peptidase_M24B"/>
</dbReference>
<protein>
    <submittedName>
        <fullName evidence="2">(Fe-S)-binding protein</fullName>
    </submittedName>
</protein>
<keyword evidence="3" id="KW-1185">Reference proteome</keyword>
<proteinExistence type="predicted"/>
<dbReference type="PANTHER" id="PTHR46112:SF8">
    <property type="entry name" value="CYTOPLASMIC PEPTIDASE PEPQ-RELATED"/>
    <property type="match status" value="1"/>
</dbReference>
<dbReference type="CDD" id="cd01066">
    <property type="entry name" value="APP_MetAP"/>
    <property type="match status" value="1"/>
</dbReference>
<dbReference type="AlphaFoldDB" id="A0A075K591"/>
<dbReference type="RefSeq" id="WP_026034248.1">
    <property type="nucleotide sequence ID" value="NZ_ALOY01000181.1"/>
</dbReference>
<evidence type="ECO:0000313" key="2">
    <source>
        <dbReference type="EMBL" id="AIF49329.1"/>
    </source>
</evidence>
<gene>
    <name evidence="2" type="ORF">HY57_19755</name>
</gene>
<dbReference type="PANTHER" id="PTHR46112">
    <property type="entry name" value="AMINOPEPTIDASE"/>
    <property type="match status" value="1"/>
</dbReference>
<dbReference type="Proteomes" id="UP000027987">
    <property type="component" value="Chromosome"/>
</dbReference>
<accession>A0A075K591</accession>
<dbReference type="InterPro" id="IPR000994">
    <property type="entry name" value="Pept_M24"/>
</dbReference>
<dbReference type="KEGG" id="dja:HY57_19755"/>
<reference evidence="2 3" key="1">
    <citation type="submission" date="2014-07" db="EMBL/GenBank/DDBJ databases">
        <title>Complete Genome Sequence of Dyella japonica Strain A8 Isolated from Malaysian Tropical Soil.</title>
        <authorList>
            <person name="Hui R.K.H."/>
            <person name="Chen J.-W."/>
            <person name="Chan K.-G."/>
            <person name="Leung F.C.C."/>
        </authorList>
    </citation>
    <scope>NUCLEOTIDE SEQUENCE [LARGE SCALE GENOMIC DNA]</scope>
    <source>
        <strain evidence="2 3">A8</strain>
    </source>
</reference>
<feature type="domain" description="Peptidase M24" evidence="1">
    <location>
        <begin position="17"/>
        <end position="179"/>
    </location>
</feature>
<evidence type="ECO:0000259" key="1">
    <source>
        <dbReference type="Pfam" id="PF00557"/>
    </source>
</evidence>
<name>A0A075K591_9GAMM</name>
<organism evidence="2 3">
    <name type="scientific">Dyella japonica A8</name>
    <dbReference type="NCBI Taxonomy" id="1217721"/>
    <lineage>
        <taxon>Bacteria</taxon>
        <taxon>Pseudomonadati</taxon>
        <taxon>Pseudomonadota</taxon>
        <taxon>Gammaproteobacteria</taxon>
        <taxon>Lysobacterales</taxon>
        <taxon>Rhodanobacteraceae</taxon>
        <taxon>Dyella</taxon>
    </lineage>
</organism>
<dbReference type="Gene3D" id="3.90.230.10">
    <property type="entry name" value="Creatinase/methionine aminopeptidase superfamily"/>
    <property type="match status" value="1"/>
</dbReference>
<evidence type="ECO:0000313" key="3">
    <source>
        <dbReference type="Proteomes" id="UP000027987"/>
    </source>
</evidence>